<accession>A0A6J5NZS1</accession>
<dbReference type="PROSITE" id="PS51471">
    <property type="entry name" value="FE2OG_OXY"/>
    <property type="match status" value="1"/>
</dbReference>
<dbReference type="PANTHER" id="PTHR10869">
    <property type="entry name" value="PROLYL 4-HYDROXYLASE ALPHA SUBUNIT"/>
    <property type="match status" value="1"/>
</dbReference>
<evidence type="ECO:0000259" key="6">
    <source>
        <dbReference type="PROSITE" id="PS51471"/>
    </source>
</evidence>
<dbReference type="InterPro" id="IPR005123">
    <property type="entry name" value="Oxoglu/Fe-dep_dioxygenase_dom"/>
</dbReference>
<dbReference type="InterPro" id="IPR006620">
    <property type="entry name" value="Pro_4_hyd_alph"/>
</dbReference>
<gene>
    <name evidence="7" type="ORF">UFOVP828_45</name>
</gene>
<dbReference type="Gene3D" id="2.60.120.620">
    <property type="entry name" value="q2cbj1_9rhob like domain"/>
    <property type="match status" value="1"/>
</dbReference>
<evidence type="ECO:0000256" key="2">
    <source>
        <dbReference type="ARBA" id="ARBA00022723"/>
    </source>
</evidence>
<keyword evidence="5" id="KW-0408">Iron</keyword>
<dbReference type="PANTHER" id="PTHR10869:SF246">
    <property type="entry name" value="TRANSMEMBRANE PROLYL 4-HYDROXYLASE"/>
    <property type="match status" value="1"/>
</dbReference>
<dbReference type="Pfam" id="PF13640">
    <property type="entry name" value="2OG-FeII_Oxy_3"/>
    <property type="match status" value="1"/>
</dbReference>
<dbReference type="GO" id="GO:0031418">
    <property type="term" value="F:L-ascorbic acid binding"/>
    <property type="evidence" value="ECO:0007669"/>
    <property type="project" value="InterPro"/>
</dbReference>
<reference evidence="7" key="1">
    <citation type="submission" date="2020-04" db="EMBL/GenBank/DDBJ databases">
        <authorList>
            <person name="Chiriac C."/>
            <person name="Salcher M."/>
            <person name="Ghai R."/>
            <person name="Kavagutti S V."/>
        </authorList>
    </citation>
    <scope>NUCLEOTIDE SEQUENCE</scope>
</reference>
<keyword evidence="4" id="KW-0560">Oxidoreductase</keyword>
<evidence type="ECO:0000256" key="1">
    <source>
        <dbReference type="ARBA" id="ARBA00001961"/>
    </source>
</evidence>
<proteinExistence type="predicted"/>
<organism evidence="7">
    <name type="scientific">uncultured Caudovirales phage</name>
    <dbReference type="NCBI Taxonomy" id="2100421"/>
    <lineage>
        <taxon>Viruses</taxon>
        <taxon>Duplodnaviria</taxon>
        <taxon>Heunggongvirae</taxon>
        <taxon>Uroviricota</taxon>
        <taxon>Caudoviricetes</taxon>
        <taxon>Peduoviridae</taxon>
        <taxon>Maltschvirus</taxon>
        <taxon>Maltschvirus maltsch</taxon>
    </lineage>
</organism>
<sequence length="217" mass="24762">MSGMINGLFPGNIKPTETLAGCIDVYEGIWNNPLQTIEDVEKECLDVNSDLHWSRAETLGSGYDQNHRTNYNMGITYHANLGSSVAQKIHNKVHMNLLATTIDYNKRYGVEDRLWHEEYNMLKYSSGQEYYPHYDGGTGSGRSLSAIIYLNDNYEGGHIEFVNFKIKIKPTPGTLFLFPSNYAYRHTAHPVTSGTKYAIVTWLHDRPIENRREHGVE</sequence>
<evidence type="ECO:0000256" key="4">
    <source>
        <dbReference type="ARBA" id="ARBA00023002"/>
    </source>
</evidence>
<name>A0A6J5NZS1_9CAUD</name>
<keyword evidence="3 7" id="KW-0223">Dioxygenase</keyword>
<evidence type="ECO:0000256" key="5">
    <source>
        <dbReference type="ARBA" id="ARBA00023004"/>
    </source>
</evidence>
<dbReference type="GO" id="GO:0016705">
    <property type="term" value="F:oxidoreductase activity, acting on paired donors, with incorporation or reduction of molecular oxygen"/>
    <property type="evidence" value="ECO:0007669"/>
    <property type="project" value="InterPro"/>
</dbReference>
<protein>
    <submittedName>
        <fullName evidence="7">Oxoglutarate/iron-dependent dioxygenase</fullName>
    </submittedName>
</protein>
<keyword evidence="2" id="KW-0479">Metal-binding</keyword>
<dbReference type="InterPro" id="IPR044862">
    <property type="entry name" value="Pro_4_hyd_alph_FE2OG_OXY"/>
</dbReference>
<comment type="cofactor">
    <cofactor evidence="1">
        <name>L-ascorbate</name>
        <dbReference type="ChEBI" id="CHEBI:38290"/>
    </cofactor>
</comment>
<dbReference type="GO" id="GO:0005506">
    <property type="term" value="F:iron ion binding"/>
    <property type="evidence" value="ECO:0007669"/>
    <property type="project" value="InterPro"/>
</dbReference>
<dbReference type="InterPro" id="IPR045054">
    <property type="entry name" value="P4HA-like"/>
</dbReference>
<dbReference type="SMART" id="SM00702">
    <property type="entry name" value="P4Hc"/>
    <property type="match status" value="1"/>
</dbReference>
<evidence type="ECO:0000313" key="7">
    <source>
        <dbReference type="EMBL" id="CAB4164563.1"/>
    </source>
</evidence>
<evidence type="ECO:0000256" key="3">
    <source>
        <dbReference type="ARBA" id="ARBA00022964"/>
    </source>
</evidence>
<feature type="domain" description="Fe2OG dioxygenase" evidence="6">
    <location>
        <begin position="109"/>
        <end position="205"/>
    </location>
</feature>
<dbReference type="EMBL" id="LR796766">
    <property type="protein sequence ID" value="CAB4164563.1"/>
    <property type="molecule type" value="Genomic_DNA"/>
</dbReference>
<dbReference type="GO" id="GO:0051213">
    <property type="term" value="F:dioxygenase activity"/>
    <property type="evidence" value="ECO:0007669"/>
    <property type="project" value="UniProtKB-KW"/>
</dbReference>